<dbReference type="EMBL" id="CAJSLV010000103">
    <property type="protein sequence ID" value="CAG6398504.1"/>
    <property type="molecule type" value="Genomic_DNA"/>
</dbReference>
<keyword evidence="8" id="KW-0479">Metal-binding</keyword>
<name>A0A9W4GUT1_9ACTN</name>
<keyword evidence="11" id="KW-0482">Metalloprotease</keyword>
<evidence type="ECO:0000256" key="14">
    <source>
        <dbReference type="SAM" id="SignalP"/>
    </source>
</evidence>
<dbReference type="InterPro" id="IPR001930">
    <property type="entry name" value="Peptidase_M1"/>
</dbReference>
<feature type="signal peptide" evidence="14">
    <location>
        <begin position="1"/>
        <end position="22"/>
    </location>
</feature>
<feature type="chain" id="PRO_5040988268" description="Aminopeptidase N" evidence="14">
    <location>
        <begin position="23"/>
        <end position="483"/>
    </location>
</feature>
<comment type="caution">
    <text evidence="16">The sequence shown here is derived from an EMBL/GenBank/DDBJ whole genome shotgun (WGS) entry which is preliminary data.</text>
</comment>
<dbReference type="InterPro" id="IPR027268">
    <property type="entry name" value="Peptidase_M4/M1_CTD_sf"/>
</dbReference>
<dbReference type="GO" id="GO:0008270">
    <property type="term" value="F:zinc ion binding"/>
    <property type="evidence" value="ECO:0007669"/>
    <property type="project" value="InterPro"/>
</dbReference>
<evidence type="ECO:0000256" key="3">
    <source>
        <dbReference type="ARBA" id="ARBA00010136"/>
    </source>
</evidence>
<dbReference type="SUPFAM" id="SSF63737">
    <property type="entry name" value="Leukotriene A4 hydrolase N-terminal domain"/>
    <property type="match status" value="1"/>
</dbReference>
<evidence type="ECO:0000259" key="15">
    <source>
        <dbReference type="Pfam" id="PF01433"/>
    </source>
</evidence>
<dbReference type="GO" id="GO:0070006">
    <property type="term" value="F:metalloaminopeptidase activity"/>
    <property type="evidence" value="ECO:0007669"/>
    <property type="project" value="TreeGrafter"/>
</dbReference>
<feature type="domain" description="Peptidase M1 membrane alanine aminopeptidase" evidence="15">
    <location>
        <begin position="255"/>
        <end position="462"/>
    </location>
</feature>
<evidence type="ECO:0000256" key="4">
    <source>
        <dbReference type="ARBA" id="ARBA00012564"/>
    </source>
</evidence>
<dbReference type="GO" id="GO:0042277">
    <property type="term" value="F:peptide binding"/>
    <property type="evidence" value="ECO:0007669"/>
    <property type="project" value="TreeGrafter"/>
</dbReference>
<evidence type="ECO:0000313" key="16">
    <source>
        <dbReference type="EMBL" id="CAG6398504.1"/>
    </source>
</evidence>
<dbReference type="PANTHER" id="PTHR11533:SF174">
    <property type="entry name" value="PUROMYCIN-SENSITIVE AMINOPEPTIDASE-RELATED"/>
    <property type="match status" value="1"/>
</dbReference>
<keyword evidence="9 16" id="KW-0378">Hydrolase</keyword>
<dbReference type="Proteomes" id="UP001152519">
    <property type="component" value="Unassembled WGS sequence"/>
</dbReference>
<dbReference type="Gene3D" id="2.60.40.1730">
    <property type="entry name" value="tricorn interacting facor f3 domain"/>
    <property type="match status" value="1"/>
</dbReference>
<comment type="catalytic activity">
    <reaction evidence="1">
        <text>Release of an N-terminal amino acid, Xaa-|-Yaa- from a peptide, amide or arylamide. Xaa is preferably Ala, but may be most amino acids including Pro (slow action). When a terminal hydrophobic residue is followed by a prolyl residue, the two may be released as an intact Xaa-Pro dipeptide.</text>
        <dbReference type="EC" id="3.4.11.2"/>
    </reaction>
</comment>
<evidence type="ECO:0000256" key="13">
    <source>
        <dbReference type="ARBA" id="ARBA00031533"/>
    </source>
</evidence>
<dbReference type="Gene3D" id="1.10.390.10">
    <property type="entry name" value="Neutral Protease Domain 2"/>
    <property type="match status" value="1"/>
</dbReference>
<evidence type="ECO:0000256" key="9">
    <source>
        <dbReference type="ARBA" id="ARBA00022801"/>
    </source>
</evidence>
<dbReference type="GO" id="GO:0005737">
    <property type="term" value="C:cytoplasm"/>
    <property type="evidence" value="ECO:0007669"/>
    <property type="project" value="TreeGrafter"/>
</dbReference>
<evidence type="ECO:0000256" key="8">
    <source>
        <dbReference type="ARBA" id="ARBA00022723"/>
    </source>
</evidence>
<dbReference type="CDD" id="cd09603">
    <property type="entry name" value="M1_APN_like"/>
    <property type="match status" value="1"/>
</dbReference>
<dbReference type="GO" id="GO:0005615">
    <property type="term" value="C:extracellular space"/>
    <property type="evidence" value="ECO:0007669"/>
    <property type="project" value="TreeGrafter"/>
</dbReference>
<evidence type="ECO:0000256" key="10">
    <source>
        <dbReference type="ARBA" id="ARBA00022833"/>
    </source>
</evidence>
<protein>
    <recommendedName>
        <fullName evidence="5">Aminopeptidase N</fullName>
        <ecNumber evidence="4">3.4.11.2</ecNumber>
    </recommendedName>
    <alternativeName>
        <fullName evidence="12">Alanine aminopeptidase</fullName>
    </alternativeName>
    <alternativeName>
        <fullName evidence="13">Lysyl aminopeptidase</fullName>
    </alternativeName>
</protein>
<evidence type="ECO:0000256" key="6">
    <source>
        <dbReference type="ARBA" id="ARBA00022438"/>
    </source>
</evidence>
<gene>
    <name evidence="16" type="ORF">SCOCK_70188</name>
</gene>
<evidence type="ECO:0000256" key="2">
    <source>
        <dbReference type="ARBA" id="ARBA00001947"/>
    </source>
</evidence>
<evidence type="ECO:0000313" key="17">
    <source>
        <dbReference type="Proteomes" id="UP001152519"/>
    </source>
</evidence>
<evidence type="ECO:0000256" key="5">
    <source>
        <dbReference type="ARBA" id="ARBA00015611"/>
    </source>
</evidence>
<dbReference type="GO" id="GO:0016285">
    <property type="term" value="F:alanyl aminopeptidase activity"/>
    <property type="evidence" value="ECO:0007669"/>
    <property type="project" value="UniProtKB-EC"/>
</dbReference>
<evidence type="ECO:0000256" key="1">
    <source>
        <dbReference type="ARBA" id="ARBA00000098"/>
    </source>
</evidence>
<keyword evidence="10" id="KW-0862">Zinc</keyword>
<evidence type="ECO:0000256" key="11">
    <source>
        <dbReference type="ARBA" id="ARBA00023049"/>
    </source>
</evidence>
<evidence type="ECO:0000256" key="7">
    <source>
        <dbReference type="ARBA" id="ARBA00022670"/>
    </source>
</evidence>
<dbReference type="PANTHER" id="PTHR11533">
    <property type="entry name" value="PROTEASE M1 ZINC METALLOPROTEASE"/>
    <property type="match status" value="1"/>
</dbReference>
<dbReference type="SUPFAM" id="SSF55486">
    <property type="entry name" value="Metalloproteases ('zincins'), catalytic domain"/>
    <property type="match status" value="1"/>
</dbReference>
<reference evidence="16" key="1">
    <citation type="submission" date="2021-05" db="EMBL/GenBank/DDBJ databases">
        <authorList>
            <person name="Arsene-Ploetze F."/>
        </authorList>
    </citation>
    <scope>NUCLEOTIDE SEQUENCE</scope>
    <source>
        <strain evidence="16">DSM 42138</strain>
    </source>
</reference>
<dbReference type="AlphaFoldDB" id="A0A9W4GUT1"/>
<dbReference type="PRINTS" id="PR00756">
    <property type="entry name" value="ALADIPTASE"/>
</dbReference>
<keyword evidence="17" id="KW-1185">Reference proteome</keyword>
<evidence type="ECO:0000256" key="12">
    <source>
        <dbReference type="ARBA" id="ARBA00029811"/>
    </source>
</evidence>
<keyword evidence="14" id="KW-0732">Signal</keyword>
<dbReference type="RefSeq" id="WP_251499932.1">
    <property type="nucleotide sequence ID" value="NZ_CAJSLV010000103.1"/>
</dbReference>
<dbReference type="Pfam" id="PF01433">
    <property type="entry name" value="Peptidase_M1"/>
    <property type="match status" value="1"/>
</dbReference>
<keyword evidence="7" id="KW-0645">Protease</keyword>
<proteinExistence type="inferred from homology"/>
<comment type="cofactor">
    <cofactor evidence="2">
        <name>Zn(2+)</name>
        <dbReference type="ChEBI" id="CHEBI:29105"/>
    </cofactor>
</comment>
<dbReference type="GO" id="GO:0016020">
    <property type="term" value="C:membrane"/>
    <property type="evidence" value="ECO:0007669"/>
    <property type="project" value="TreeGrafter"/>
</dbReference>
<keyword evidence="6 16" id="KW-0031">Aminopeptidase</keyword>
<dbReference type="InterPro" id="IPR050344">
    <property type="entry name" value="Peptidase_M1_aminopeptidases"/>
</dbReference>
<organism evidence="16 17">
    <name type="scientific">Actinacidiphila cocklensis</name>
    <dbReference type="NCBI Taxonomy" id="887465"/>
    <lineage>
        <taxon>Bacteria</taxon>
        <taxon>Bacillati</taxon>
        <taxon>Actinomycetota</taxon>
        <taxon>Actinomycetes</taxon>
        <taxon>Kitasatosporales</taxon>
        <taxon>Streptomycetaceae</taxon>
        <taxon>Actinacidiphila</taxon>
    </lineage>
</organism>
<dbReference type="GO" id="GO:0043171">
    <property type="term" value="P:peptide catabolic process"/>
    <property type="evidence" value="ECO:0007669"/>
    <property type="project" value="TreeGrafter"/>
</dbReference>
<dbReference type="GO" id="GO:0006508">
    <property type="term" value="P:proteolysis"/>
    <property type="evidence" value="ECO:0007669"/>
    <property type="project" value="UniProtKB-KW"/>
</dbReference>
<accession>A0A9W4GUT1</accession>
<dbReference type="InterPro" id="IPR042097">
    <property type="entry name" value="Aminopeptidase_N-like_N_sf"/>
</dbReference>
<dbReference type="EC" id="3.4.11.2" evidence="4"/>
<sequence length="483" mass="52563">MRNILRGGQLGLLAAASIALIAAGLPGSPPASGIGDPLFPDLGNFGYDVRSYDISLTYSGDNTSPVDTVTRIDATATSRLHTINLDYTHGTVHWVEVNGRRVPFATVGEDLVLTPAHPVRAGQHLQISISHSNDPTGNSMTGGWIPNPDGLELLNEPDAAHRVIPSNDHPSDKAYFTYRITAPADVTAAANGVLISHTRHGATTTSVYRGEHPMATDLMQISLGDSTILHRQGPRGLPMRDVVPVSEAAALEPWLEMTPGQISWMEKQLGVSFPFETYGLLVTDTHIGAELETQTLPIFEKNLFTRTDVPAWYVQSLMVHELSHQWFGDSVSPNRWADVWLNEGHATWYETLYGEQRGGPTLDHRMLAAYQDSDAVRAAGGPPAAPKAPTPGVGLSLFRPNIYDGGSLVLYALREEIGDRAFQRVEHDWVLKHRDSSATTADFVRLASQVAGRDLSGFLDSWLYSPVTPPMPGHPDWHTTPAT</sequence>
<comment type="similarity">
    <text evidence="3">Belongs to the peptidase M1 family.</text>
</comment>
<dbReference type="InterPro" id="IPR014782">
    <property type="entry name" value="Peptidase_M1_dom"/>
</dbReference>